<name>A0A3C1K8R3_9MICO</name>
<dbReference type="CDD" id="cd01745">
    <property type="entry name" value="GATase1_2"/>
    <property type="match status" value="1"/>
</dbReference>
<dbReference type="Pfam" id="PF07722">
    <property type="entry name" value="Peptidase_C26"/>
    <property type="match status" value="1"/>
</dbReference>
<gene>
    <name evidence="2" type="ORF">DCP95_00610</name>
</gene>
<dbReference type="Gene3D" id="3.40.50.880">
    <property type="match status" value="1"/>
</dbReference>
<evidence type="ECO:0000313" key="2">
    <source>
        <dbReference type="EMBL" id="HAN23061.1"/>
    </source>
</evidence>
<dbReference type="GO" id="GO:0033969">
    <property type="term" value="F:gamma-glutamyl-gamma-aminobutyrate hydrolase activity"/>
    <property type="evidence" value="ECO:0007669"/>
    <property type="project" value="TreeGrafter"/>
</dbReference>
<reference evidence="2 3" key="1">
    <citation type="journal article" date="2018" name="Nat. Biotechnol.">
        <title>A standardized bacterial taxonomy based on genome phylogeny substantially revises the tree of life.</title>
        <authorList>
            <person name="Parks D.H."/>
            <person name="Chuvochina M."/>
            <person name="Waite D.W."/>
            <person name="Rinke C."/>
            <person name="Skarshewski A."/>
            <person name="Chaumeil P.A."/>
            <person name="Hugenholtz P."/>
        </authorList>
    </citation>
    <scope>NUCLEOTIDE SEQUENCE [LARGE SCALE GENOMIC DNA]</scope>
    <source>
        <strain evidence="2">UBA9152</strain>
    </source>
</reference>
<dbReference type="SUPFAM" id="SSF52317">
    <property type="entry name" value="Class I glutamine amidotransferase-like"/>
    <property type="match status" value="1"/>
</dbReference>
<dbReference type="GO" id="GO:0006598">
    <property type="term" value="P:polyamine catabolic process"/>
    <property type="evidence" value="ECO:0007669"/>
    <property type="project" value="TreeGrafter"/>
</dbReference>
<dbReference type="Proteomes" id="UP000257479">
    <property type="component" value="Unassembled WGS sequence"/>
</dbReference>
<dbReference type="InterPro" id="IPR029062">
    <property type="entry name" value="Class_I_gatase-like"/>
</dbReference>
<dbReference type="AlphaFoldDB" id="A0A3C1K8R3"/>
<dbReference type="InterPro" id="IPR044668">
    <property type="entry name" value="PuuD-like"/>
</dbReference>
<feature type="region of interest" description="Disordered" evidence="1">
    <location>
        <begin position="123"/>
        <end position="144"/>
    </location>
</feature>
<comment type="caution">
    <text evidence="2">The sequence shown here is derived from an EMBL/GenBank/DDBJ whole genome shotgun (WGS) entry which is preliminary data.</text>
</comment>
<organism evidence="2 3">
    <name type="scientific">Microbacterium ginsengisoli</name>
    <dbReference type="NCBI Taxonomy" id="400772"/>
    <lineage>
        <taxon>Bacteria</taxon>
        <taxon>Bacillati</taxon>
        <taxon>Actinomycetota</taxon>
        <taxon>Actinomycetes</taxon>
        <taxon>Micrococcales</taxon>
        <taxon>Microbacteriaceae</taxon>
        <taxon>Microbacterium</taxon>
    </lineage>
</organism>
<protein>
    <submittedName>
        <fullName evidence="2">Uncharacterized protein</fullName>
    </submittedName>
</protein>
<accession>A0A3C1K8R3</accession>
<sequence>MTRPRPAPRSLAERSSLPPWFGSPSERGTRMHRCGRAAADGCPLGGRTLPDMQPLIGITGEQKPASTLIDVLDVLRTVDIDIFYGDYARAVQRAGGIPVWIPADAGPEILERLDGLLLSGGDDIDPAEFGQEPDPNLGNTNSHRDAHERGLLDAALEIDLPVLGVCRGVQLMNVHLGGTLHQHLPAHVEPSDDPAATHHRIAFEPGSVAHAVYGDDIEVNSLHHQGIDQFGNGIIPVGRTVGGPDDGLVEAVEIDGKTALGVQWHPELLGGIDPAVVWLVEQASA</sequence>
<dbReference type="PANTHER" id="PTHR43235">
    <property type="entry name" value="GLUTAMINE AMIDOTRANSFERASE PB2B2.05-RELATED"/>
    <property type="match status" value="1"/>
</dbReference>
<dbReference type="PROSITE" id="PS51273">
    <property type="entry name" value="GATASE_TYPE_1"/>
    <property type="match status" value="1"/>
</dbReference>
<dbReference type="EMBL" id="DMNG01000008">
    <property type="protein sequence ID" value="HAN23061.1"/>
    <property type="molecule type" value="Genomic_DNA"/>
</dbReference>
<dbReference type="InterPro" id="IPR011697">
    <property type="entry name" value="Peptidase_C26"/>
</dbReference>
<evidence type="ECO:0000256" key="1">
    <source>
        <dbReference type="SAM" id="MobiDB-lite"/>
    </source>
</evidence>
<evidence type="ECO:0000313" key="3">
    <source>
        <dbReference type="Proteomes" id="UP000257479"/>
    </source>
</evidence>
<proteinExistence type="predicted"/>
<dbReference type="PANTHER" id="PTHR43235:SF1">
    <property type="entry name" value="GLUTAMINE AMIDOTRANSFERASE PB2B2.05-RELATED"/>
    <property type="match status" value="1"/>
</dbReference>
<feature type="region of interest" description="Disordered" evidence="1">
    <location>
        <begin position="1"/>
        <end position="29"/>
    </location>
</feature>
<dbReference type="GO" id="GO:0005829">
    <property type="term" value="C:cytosol"/>
    <property type="evidence" value="ECO:0007669"/>
    <property type="project" value="TreeGrafter"/>
</dbReference>